<dbReference type="PIRSF" id="PIRSF017082">
    <property type="entry name" value="YflP"/>
    <property type="match status" value="1"/>
</dbReference>
<proteinExistence type="inferred from homology"/>
<dbReference type="InterPro" id="IPR042100">
    <property type="entry name" value="Bug_dom1"/>
</dbReference>
<dbReference type="EMBL" id="DOEK01000046">
    <property type="protein sequence ID" value="HBP31877.1"/>
    <property type="molecule type" value="Genomic_DNA"/>
</dbReference>
<reference evidence="2 3" key="1">
    <citation type="journal article" date="2018" name="Nat. Biotechnol.">
        <title>A standardized bacterial taxonomy based on genome phylogeny substantially revises the tree of life.</title>
        <authorList>
            <person name="Parks D.H."/>
            <person name="Chuvochina M."/>
            <person name="Waite D.W."/>
            <person name="Rinke C."/>
            <person name="Skarshewski A."/>
            <person name="Chaumeil P.A."/>
            <person name="Hugenholtz P."/>
        </authorList>
    </citation>
    <scope>NUCLEOTIDE SEQUENCE [LARGE SCALE GENOMIC DNA]</scope>
    <source>
        <strain evidence="2">UBA10707</strain>
    </source>
</reference>
<dbReference type="AlphaFoldDB" id="A0A356LLL2"/>
<organism evidence="2 3">
    <name type="scientific">Advenella kashmirensis</name>
    <dbReference type="NCBI Taxonomy" id="310575"/>
    <lineage>
        <taxon>Bacteria</taxon>
        <taxon>Pseudomonadati</taxon>
        <taxon>Pseudomonadota</taxon>
        <taxon>Betaproteobacteria</taxon>
        <taxon>Burkholderiales</taxon>
        <taxon>Alcaligenaceae</taxon>
    </lineage>
</organism>
<dbReference type="InterPro" id="IPR005064">
    <property type="entry name" value="BUG"/>
</dbReference>
<dbReference type="Proteomes" id="UP000264036">
    <property type="component" value="Unassembled WGS sequence"/>
</dbReference>
<gene>
    <name evidence="2" type="ORF">DD666_21015</name>
</gene>
<dbReference type="CDD" id="cd07012">
    <property type="entry name" value="PBP2_Bug_TTT"/>
    <property type="match status" value="1"/>
</dbReference>
<comment type="similarity">
    <text evidence="1">Belongs to the UPF0065 (bug) family.</text>
</comment>
<dbReference type="Gene3D" id="3.40.190.10">
    <property type="entry name" value="Periplasmic binding protein-like II"/>
    <property type="match status" value="1"/>
</dbReference>
<accession>A0A356LLL2</accession>
<dbReference type="Gene3D" id="3.40.190.150">
    <property type="entry name" value="Bordetella uptake gene, domain 1"/>
    <property type="match status" value="1"/>
</dbReference>
<dbReference type="SUPFAM" id="SSF53850">
    <property type="entry name" value="Periplasmic binding protein-like II"/>
    <property type="match status" value="1"/>
</dbReference>
<dbReference type="PANTHER" id="PTHR42928">
    <property type="entry name" value="TRICARBOXYLATE-BINDING PROTEIN"/>
    <property type="match status" value="1"/>
</dbReference>
<dbReference type="Pfam" id="PF03401">
    <property type="entry name" value="TctC"/>
    <property type="match status" value="1"/>
</dbReference>
<evidence type="ECO:0000256" key="1">
    <source>
        <dbReference type="ARBA" id="ARBA00006987"/>
    </source>
</evidence>
<evidence type="ECO:0008006" key="4">
    <source>
        <dbReference type="Google" id="ProtNLM"/>
    </source>
</evidence>
<evidence type="ECO:0000313" key="3">
    <source>
        <dbReference type="Proteomes" id="UP000264036"/>
    </source>
</evidence>
<protein>
    <recommendedName>
        <fullName evidence="4">Tripartite tricarboxylate transporter substrate binding protein</fullName>
    </recommendedName>
</protein>
<dbReference type="PANTHER" id="PTHR42928:SF5">
    <property type="entry name" value="BLR1237 PROTEIN"/>
    <property type="match status" value="1"/>
</dbReference>
<comment type="caution">
    <text evidence="2">The sequence shown here is derived from an EMBL/GenBank/DDBJ whole genome shotgun (WGS) entry which is preliminary data.</text>
</comment>
<sequence length="336" mass="36042">MALITLRIQPPLIRYLSILITAGSLLNHGAAWAEDASKTLWPDHAIRFIVSFPPGGATDIISREVAARLQDSMKQPVVVENIGGASGSIGVGRIAKAKNDGYTIGLGNSGTFTMTPYLQTVPYDPRNDFTPISMLTEYSNVLVVGKKMKAHSLAEFIKEAQSSPQALTYGSAGNGSSNHMTGVLFGNATKLKFLHVPYRGNNPALLAVMGGQLDWMFATISEIKPFLESGKLRALGVSSLQPDPLLPSVPPINHAVPGFNVIGFMGLFAPADIPAYITSKLSNEVNQILTNRQVIEKFSRLGMRANPSSPEKLAKRVDSDGAIWKKAIADGQVTTN</sequence>
<evidence type="ECO:0000313" key="2">
    <source>
        <dbReference type="EMBL" id="HBP31877.1"/>
    </source>
</evidence>
<name>A0A356LLL2_9BURK</name>